<feature type="region of interest" description="Disordered" evidence="1">
    <location>
        <begin position="52"/>
        <end position="73"/>
    </location>
</feature>
<feature type="compositionally biased region" description="Polar residues" evidence="1">
    <location>
        <begin position="52"/>
        <end position="70"/>
    </location>
</feature>
<protein>
    <submittedName>
        <fullName evidence="2">Unnamed protein product</fullName>
    </submittedName>
</protein>
<evidence type="ECO:0000313" key="3">
    <source>
        <dbReference type="Proteomes" id="UP001165083"/>
    </source>
</evidence>
<comment type="caution">
    <text evidence="2">The sequence shown here is derived from an EMBL/GenBank/DDBJ whole genome shotgun (WGS) entry which is preliminary data.</text>
</comment>
<proteinExistence type="predicted"/>
<dbReference type="AlphaFoldDB" id="A0A9W7DAF2"/>
<dbReference type="Proteomes" id="UP001165083">
    <property type="component" value="Unassembled WGS sequence"/>
</dbReference>
<evidence type="ECO:0000256" key="1">
    <source>
        <dbReference type="SAM" id="MobiDB-lite"/>
    </source>
</evidence>
<evidence type="ECO:0000313" key="2">
    <source>
        <dbReference type="EMBL" id="GMF65668.1"/>
    </source>
</evidence>
<name>A0A9W7DAF2_9STRA</name>
<reference evidence="2" key="1">
    <citation type="submission" date="2023-04" db="EMBL/GenBank/DDBJ databases">
        <title>Phytophthora lilii NBRC 32176.</title>
        <authorList>
            <person name="Ichikawa N."/>
            <person name="Sato H."/>
            <person name="Tonouchi N."/>
        </authorList>
    </citation>
    <scope>NUCLEOTIDE SEQUENCE</scope>
    <source>
        <strain evidence="2">NBRC 32176</strain>
    </source>
</reference>
<sequence length="87" mass="9525">MSIPEFSHPSSPSTRHTQVVQLKPAMKFVHAVGLASTIEVFVEGLSFSDFASKSTPSSLLNQRNANTGLTTEDEDRIYEGSKVDIKK</sequence>
<dbReference type="EMBL" id="BSXW01012492">
    <property type="protein sequence ID" value="GMF65668.1"/>
    <property type="molecule type" value="Genomic_DNA"/>
</dbReference>
<gene>
    <name evidence="2" type="ORF">Plil01_001829500</name>
</gene>
<organism evidence="2 3">
    <name type="scientific">Phytophthora lilii</name>
    <dbReference type="NCBI Taxonomy" id="2077276"/>
    <lineage>
        <taxon>Eukaryota</taxon>
        <taxon>Sar</taxon>
        <taxon>Stramenopiles</taxon>
        <taxon>Oomycota</taxon>
        <taxon>Peronosporomycetes</taxon>
        <taxon>Peronosporales</taxon>
        <taxon>Peronosporaceae</taxon>
        <taxon>Phytophthora</taxon>
    </lineage>
</organism>
<accession>A0A9W7DAF2</accession>
<keyword evidence="3" id="KW-1185">Reference proteome</keyword>